<dbReference type="Pfam" id="PF03101">
    <property type="entry name" value="FAR1"/>
    <property type="match status" value="1"/>
</dbReference>
<evidence type="ECO:0000313" key="7">
    <source>
        <dbReference type="EMBL" id="WOG96584.1"/>
    </source>
</evidence>
<feature type="compositionally biased region" description="Basic and acidic residues" evidence="5">
    <location>
        <begin position="62"/>
        <end position="77"/>
    </location>
</feature>
<dbReference type="InterPro" id="IPR007527">
    <property type="entry name" value="Znf_SWIM"/>
</dbReference>
<accession>A0AAF1AVL5</accession>
<dbReference type="InterPro" id="IPR004330">
    <property type="entry name" value="FAR1_DNA_bnd_dom"/>
</dbReference>
<dbReference type="PANTHER" id="PTHR47718:SF17">
    <property type="entry name" value="PROTEIN FAR1-RELATED SEQUENCE 5-LIKE"/>
    <property type="match status" value="1"/>
</dbReference>
<evidence type="ECO:0000256" key="4">
    <source>
        <dbReference type="PROSITE-ProRule" id="PRU00325"/>
    </source>
</evidence>
<reference evidence="7" key="1">
    <citation type="journal article" date="2016" name="Nat. Genet.">
        <title>A high-quality carrot genome assembly provides new insights into carotenoid accumulation and asterid genome evolution.</title>
        <authorList>
            <person name="Iorizzo M."/>
            <person name="Ellison S."/>
            <person name="Senalik D."/>
            <person name="Zeng P."/>
            <person name="Satapoomin P."/>
            <person name="Huang J."/>
            <person name="Bowman M."/>
            <person name="Iovene M."/>
            <person name="Sanseverino W."/>
            <person name="Cavagnaro P."/>
            <person name="Yildiz M."/>
            <person name="Macko-Podgorni A."/>
            <person name="Moranska E."/>
            <person name="Grzebelus E."/>
            <person name="Grzebelus D."/>
            <person name="Ashrafi H."/>
            <person name="Zheng Z."/>
            <person name="Cheng S."/>
            <person name="Spooner D."/>
            <person name="Van Deynze A."/>
            <person name="Simon P."/>
        </authorList>
    </citation>
    <scope>NUCLEOTIDE SEQUENCE</scope>
    <source>
        <tissue evidence="7">Leaf</tissue>
    </source>
</reference>
<keyword evidence="1" id="KW-0479">Metal-binding</keyword>
<organism evidence="7 8">
    <name type="scientific">Daucus carota subsp. sativus</name>
    <name type="common">Carrot</name>
    <dbReference type="NCBI Taxonomy" id="79200"/>
    <lineage>
        <taxon>Eukaryota</taxon>
        <taxon>Viridiplantae</taxon>
        <taxon>Streptophyta</taxon>
        <taxon>Embryophyta</taxon>
        <taxon>Tracheophyta</taxon>
        <taxon>Spermatophyta</taxon>
        <taxon>Magnoliopsida</taxon>
        <taxon>eudicotyledons</taxon>
        <taxon>Gunneridae</taxon>
        <taxon>Pentapetalae</taxon>
        <taxon>asterids</taxon>
        <taxon>campanulids</taxon>
        <taxon>Apiales</taxon>
        <taxon>Apiaceae</taxon>
        <taxon>Apioideae</taxon>
        <taxon>Scandiceae</taxon>
        <taxon>Daucinae</taxon>
        <taxon>Daucus</taxon>
        <taxon>Daucus sect. Daucus</taxon>
    </lineage>
</organism>
<evidence type="ECO:0000313" key="8">
    <source>
        <dbReference type="Proteomes" id="UP000077755"/>
    </source>
</evidence>
<keyword evidence="2 4" id="KW-0863">Zinc-finger</keyword>
<proteinExistence type="predicted"/>
<dbReference type="SMART" id="SM00575">
    <property type="entry name" value="ZnF_PMZ"/>
    <property type="match status" value="1"/>
</dbReference>
<dbReference type="GO" id="GO:0008270">
    <property type="term" value="F:zinc ion binding"/>
    <property type="evidence" value="ECO:0007669"/>
    <property type="project" value="UniProtKB-KW"/>
</dbReference>
<dbReference type="Proteomes" id="UP000077755">
    <property type="component" value="Chromosome 4"/>
</dbReference>
<reference evidence="7" key="2">
    <citation type="submission" date="2022-03" db="EMBL/GenBank/DDBJ databases">
        <title>Draft title - Genomic analysis of global carrot germplasm unveils the trajectory of domestication and the origin of high carotenoid orange carrot.</title>
        <authorList>
            <person name="Iorizzo M."/>
            <person name="Ellison S."/>
            <person name="Senalik D."/>
            <person name="Macko-Podgorni A."/>
            <person name="Grzebelus D."/>
            <person name="Bostan H."/>
            <person name="Rolling W."/>
            <person name="Curaba J."/>
            <person name="Simon P."/>
        </authorList>
    </citation>
    <scope>NUCLEOTIDE SEQUENCE</scope>
    <source>
        <tissue evidence="7">Leaf</tissue>
    </source>
</reference>
<feature type="region of interest" description="Disordered" evidence="5">
    <location>
        <begin position="55"/>
        <end position="90"/>
    </location>
</feature>
<name>A0AAF1AVL5_DAUCS</name>
<feature type="compositionally biased region" description="Acidic residues" evidence="5">
    <location>
        <begin position="78"/>
        <end position="88"/>
    </location>
</feature>
<evidence type="ECO:0000256" key="2">
    <source>
        <dbReference type="ARBA" id="ARBA00022771"/>
    </source>
</evidence>
<keyword evidence="3" id="KW-0862">Zinc</keyword>
<protein>
    <recommendedName>
        <fullName evidence="6">SWIM-type domain-containing protein</fullName>
    </recommendedName>
</protein>
<gene>
    <name evidence="7" type="ORF">DCAR_0415920</name>
</gene>
<dbReference type="Pfam" id="PF10551">
    <property type="entry name" value="MULE"/>
    <property type="match status" value="1"/>
</dbReference>
<evidence type="ECO:0000259" key="6">
    <source>
        <dbReference type="PROSITE" id="PS50966"/>
    </source>
</evidence>
<dbReference type="PANTHER" id="PTHR47718">
    <property type="entry name" value="OS01G0519700 PROTEIN"/>
    <property type="match status" value="1"/>
</dbReference>
<dbReference type="KEGG" id="dcr:108219602"/>
<dbReference type="AlphaFoldDB" id="A0AAF1AVL5"/>
<evidence type="ECO:0000256" key="1">
    <source>
        <dbReference type="ARBA" id="ARBA00022723"/>
    </source>
</evidence>
<feature type="domain" description="SWIM-type" evidence="6">
    <location>
        <begin position="633"/>
        <end position="669"/>
    </location>
</feature>
<keyword evidence="8" id="KW-1185">Reference proteome</keyword>
<dbReference type="PROSITE" id="PS50966">
    <property type="entry name" value="ZF_SWIM"/>
    <property type="match status" value="1"/>
</dbReference>
<dbReference type="InterPro" id="IPR018289">
    <property type="entry name" value="MULE_transposase_dom"/>
</dbReference>
<evidence type="ECO:0000256" key="3">
    <source>
        <dbReference type="ARBA" id="ARBA00022833"/>
    </source>
</evidence>
<evidence type="ECO:0000256" key="5">
    <source>
        <dbReference type="SAM" id="MobiDB-lite"/>
    </source>
</evidence>
<dbReference type="InterPro" id="IPR006564">
    <property type="entry name" value="Znf_PMZ"/>
</dbReference>
<sequence length="835" mass="95779">MAPVYLLLPVIAPYENSSSFVLCNRVAFVPLSSYLLGCFLLHELAMTSQEDASGSQFVPHVESSESEKSSHVSHNESSESDDDSEEDVEQHINSEEFDAVCHVAPSGEKFWTPKCDDSKRPRVNQHFPTIEDAFLFYKEYGRSCGFDVRKSSKKPNSRGNLYAKHIQCSHGGGPGKKSVMVFDDAGVEGSRRRTTSQRCYCKAKIIMKPAGVRGFVIMSFVEEHNHPFAYGPARMFLRCNRNLSISYQNFIMDCSRAKIGATRAHSLMKEMMGSYQDIGATTADFKNFARDVKVRIGDHDTDMLLGKFKDMKESPKKTFYYDYKVDRKGHLTGLFWTDAIGQANYDVFGDIVSFDPTFRTNKYNMVFVPFTGVNNHWKNVTFAAGLLAKENYKNFKWLILTFKKAMGRAPSCVITDQCPAIKKALDKWWDSTKHRFCMWHIMNKLPLKVGPKLASNKKFVNKLKAAVYSDHLSPTEFEESWKAVIAEFKLESNTWLTEMYDMRSEWIPAFFSDIEMAGLLRTTSRSESSNFFFQNFHESGDTLVEFYSSFESAMDKQRMRNAEDERRSHKISLLDTTMSIEVDASKLYTLELFYLVREEIKSGCCHTIMDEMTRDDDSSKFRFKDELLNDHVFEVSVRHSDNYVTCSCNFFFQKGYLCRHAFAALHQCRVKEIPRVFVKPRWTKDAIKNHSFLASAEVSSVRDSHKRMKLKRTRAWFEFNNYMNQVGEDEDKLDLVLNGLHSINSILNEKDGPPVETLNSHRADKFIGHVPESEVSVLNPNVSRNKGCGSRIKSSREISMGSQKKRRCSNCNRLESHNARTCPEPKKTSVTQNIE</sequence>
<dbReference type="EMBL" id="CP093346">
    <property type="protein sequence ID" value="WOG96584.1"/>
    <property type="molecule type" value="Genomic_DNA"/>
</dbReference>